<accession>A0A0F9KX84</accession>
<sequence length="37" mass="4118">VVLSVERLECDFGLSNGAWMAWKFAGSLEIDRLTVFG</sequence>
<protein>
    <submittedName>
        <fullName evidence="1">Uncharacterized protein</fullName>
    </submittedName>
</protein>
<comment type="caution">
    <text evidence="1">The sequence shown here is derived from an EMBL/GenBank/DDBJ whole genome shotgun (WGS) entry which is preliminary data.</text>
</comment>
<name>A0A0F9KX84_9ZZZZ</name>
<dbReference type="AlphaFoldDB" id="A0A0F9KX84"/>
<organism evidence="1">
    <name type="scientific">marine sediment metagenome</name>
    <dbReference type="NCBI Taxonomy" id="412755"/>
    <lineage>
        <taxon>unclassified sequences</taxon>
        <taxon>metagenomes</taxon>
        <taxon>ecological metagenomes</taxon>
    </lineage>
</organism>
<dbReference type="EMBL" id="LAZR01007179">
    <property type="protein sequence ID" value="KKM86924.1"/>
    <property type="molecule type" value="Genomic_DNA"/>
</dbReference>
<reference evidence="1" key="1">
    <citation type="journal article" date="2015" name="Nature">
        <title>Complex archaea that bridge the gap between prokaryotes and eukaryotes.</title>
        <authorList>
            <person name="Spang A."/>
            <person name="Saw J.H."/>
            <person name="Jorgensen S.L."/>
            <person name="Zaremba-Niedzwiedzka K."/>
            <person name="Martijn J."/>
            <person name="Lind A.E."/>
            <person name="van Eijk R."/>
            <person name="Schleper C."/>
            <person name="Guy L."/>
            <person name="Ettema T.J."/>
        </authorList>
    </citation>
    <scope>NUCLEOTIDE SEQUENCE</scope>
</reference>
<proteinExistence type="predicted"/>
<feature type="non-terminal residue" evidence="1">
    <location>
        <position position="1"/>
    </location>
</feature>
<gene>
    <name evidence="1" type="ORF">LCGC14_1274030</name>
</gene>
<evidence type="ECO:0000313" key="1">
    <source>
        <dbReference type="EMBL" id="KKM86924.1"/>
    </source>
</evidence>